<name>T1BDB5_9ZZZZ</name>
<gene>
    <name evidence="1" type="ORF">B2A_06650</name>
</gene>
<protein>
    <submittedName>
        <fullName evidence="1">Adenylosuccinate lyase</fullName>
    </submittedName>
</protein>
<accession>T1BDB5</accession>
<dbReference type="GO" id="GO:0016829">
    <property type="term" value="F:lyase activity"/>
    <property type="evidence" value="ECO:0007669"/>
    <property type="project" value="UniProtKB-KW"/>
</dbReference>
<sequence>MHDPLQHDLPAVLALSPVDGRYRAATEPLRELLSEAGLIRERIRVEAAWFEYLACALPQLPGARTSAAVHECARRLQDAPPDSCAAAVKGIETRI</sequence>
<dbReference type="InterPro" id="IPR024083">
    <property type="entry name" value="Fumarase/histidase_N"/>
</dbReference>
<dbReference type="Gene3D" id="1.10.275.10">
    <property type="entry name" value="Fumarase/aspartase (N-terminal domain)"/>
    <property type="match status" value="1"/>
</dbReference>
<dbReference type="EMBL" id="AUZZ01004717">
    <property type="protein sequence ID" value="EQD52195.1"/>
    <property type="molecule type" value="Genomic_DNA"/>
</dbReference>
<comment type="caution">
    <text evidence="1">The sequence shown here is derived from an EMBL/GenBank/DDBJ whole genome shotgun (WGS) entry which is preliminary data.</text>
</comment>
<keyword evidence="1" id="KW-0456">Lyase</keyword>
<dbReference type="InterPro" id="IPR008948">
    <property type="entry name" value="L-Aspartase-like"/>
</dbReference>
<proteinExistence type="predicted"/>
<reference evidence="1" key="1">
    <citation type="submission" date="2013-08" db="EMBL/GenBank/DDBJ databases">
        <authorList>
            <person name="Mendez C."/>
            <person name="Richter M."/>
            <person name="Ferrer M."/>
            <person name="Sanchez J."/>
        </authorList>
    </citation>
    <scope>NUCLEOTIDE SEQUENCE</scope>
</reference>
<dbReference type="SUPFAM" id="SSF48557">
    <property type="entry name" value="L-aspartase-like"/>
    <property type="match status" value="1"/>
</dbReference>
<reference evidence="1" key="2">
    <citation type="journal article" date="2014" name="ISME J.">
        <title>Microbial stratification in low pH oxic and suboxic macroscopic growths along an acid mine drainage.</title>
        <authorList>
            <person name="Mendez-Garcia C."/>
            <person name="Mesa V."/>
            <person name="Sprenger R.R."/>
            <person name="Richter M."/>
            <person name="Diez M.S."/>
            <person name="Solano J."/>
            <person name="Bargiela R."/>
            <person name="Golyshina O.V."/>
            <person name="Manteca A."/>
            <person name="Ramos J.L."/>
            <person name="Gallego J.R."/>
            <person name="Llorente I."/>
            <person name="Martins Dos Santos V.A."/>
            <person name="Jensen O.N."/>
            <person name="Pelaez A.I."/>
            <person name="Sanchez J."/>
            <person name="Ferrer M."/>
        </authorList>
    </citation>
    <scope>NUCLEOTIDE SEQUENCE</scope>
</reference>
<dbReference type="AlphaFoldDB" id="T1BDB5"/>
<organism evidence="1">
    <name type="scientific">mine drainage metagenome</name>
    <dbReference type="NCBI Taxonomy" id="410659"/>
    <lineage>
        <taxon>unclassified sequences</taxon>
        <taxon>metagenomes</taxon>
        <taxon>ecological metagenomes</taxon>
    </lineage>
</organism>
<feature type="non-terminal residue" evidence="1">
    <location>
        <position position="95"/>
    </location>
</feature>
<evidence type="ECO:0000313" key="1">
    <source>
        <dbReference type="EMBL" id="EQD52195.1"/>
    </source>
</evidence>